<keyword evidence="2" id="KW-0812">Transmembrane</keyword>
<dbReference type="Gene3D" id="1.20.58.420">
    <property type="entry name" value="AHSP"/>
    <property type="match status" value="1"/>
</dbReference>
<dbReference type="AlphaFoldDB" id="A0AAQ4E644"/>
<dbReference type="Gene3D" id="3.40.50.300">
    <property type="entry name" value="P-loop containing nucleotide triphosphate hydrolases"/>
    <property type="match status" value="1"/>
</dbReference>
<keyword evidence="2" id="KW-1133">Transmembrane helix</keyword>
<gene>
    <name evidence="4" type="ORF">V5799_013364</name>
</gene>
<evidence type="ECO:0000256" key="2">
    <source>
        <dbReference type="SAM" id="Phobius"/>
    </source>
</evidence>
<dbReference type="GO" id="GO:0003924">
    <property type="term" value="F:GTPase activity"/>
    <property type="evidence" value="ECO:0007669"/>
    <property type="project" value="InterPro"/>
</dbReference>
<dbReference type="InterPro" id="IPR003191">
    <property type="entry name" value="Guanylate-bd/ATL_C"/>
</dbReference>
<accession>A0AAQ4E644</accession>
<protein>
    <recommendedName>
        <fullName evidence="3">Guanylate-binding protein/Atlastin C-terminal domain-containing protein</fullName>
    </recommendedName>
</protein>
<dbReference type="Proteomes" id="UP001321473">
    <property type="component" value="Unassembled WGS sequence"/>
</dbReference>
<keyword evidence="1" id="KW-0175">Coiled coil</keyword>
<evidence type="ECO:0000313" key="4">
    <source>
        <dbReference type="EMBL" id="KAK8770171.1"/>
    </source>
</evidence>
<dbReference type="SUPFAM" id="SSF48340">
    <property type="entry name" value="Interferon-induced guanylate-binding protein 1 (GBP1), C-terminal domain"/>
    <property type="match status" value="1"/>
</dbReference>
<feature type="transmembrane region" description="Helical" evidence="2">
    <location>
        <begin position="243"/>
        <end position="266"/>
    </location>
</feature>
<sequence>METVVPQVETDKSFDGYLEDIDGKFKEALKELVPWLLAPENLVVKEINGHKITCEELMKYFRAYAAAFQGGTLPSPKTVLQATVEASNMAAKEKATNFYLNAMNRIPRGDLDKLLESHAELLEETTQLFKRTPKFGDESVSQSYLGALTTDLLMHFERIYKQEEQFFLIEKGKDEQRQRERETERQREEVRQREREIHRVKEEEWALEMESEIESEYETQEAIEQMQLIVSKRQWIRKQNSRLSWASIVIKVISIPIGLYLLIAILRKA</sequence>
<evidence type="ECO:0000256" key="1">
    <source>
        <dbReference type="SAM" id="Coils"/>
    </source>
</evidence>
<comment type="caution">
    <text evidence="4">The sequence shown here is derived from an EMBL/GenBank/DDBJ whole genome shotgun (WGS) entry which is preliminary data.</text>
</comment>
<dbReference type="InterPro" id="IPR027417">
    <property type="entry name" value="P-loop_NTPase"/>
</dbReference>
<proteinExistence type="predicted"/>
<dbReference type="EMBL" id="JARKHS020021548">
    <property type="protein sequence ID" value="KAK8770171.1"/>
    <property type="molecule type" value="Genomic_DNA"/>
</dbReference>
<name>A0AAQ4E644_AMBAM</name>
<evidence type="ECO:0000313" key="5">
    <source>
        <dbReference type="Proteomes" id="UP001321473"/>
    </source>
</evidence>
<organism evidence="4 5">
    <name type="scientific">Amblyomma americanum</name>
    <name type="common">Lone star tick</name>
    <dbReference type="NCBI Taxonomy" id="6943"/>
    <lineage>
        <taxon>Eukaryota</taxon>
        <taxon>Metazoa</taxon>
        <taxon>Ecdysozoa</taxon>
        <taxon>Arthropoda</taxon>
        <taxon>Chelicerata</taxon>
        <taxon>Arachnida</taxon>
        <taxon>Acari</taxon>
        <taxon>Parasitiformes</taxon>
        <taxon>Ixodida</taxon>
        <taxon>Ixodoidea</taxon>
        <taxon>Ixodidae</taxon>
        <taxon>Amblyomminae</taxon>
        <taxon>Amblyomma</taxon>
    </lineage>
</organism>
<dbReference type="GO" id="GO:0005525">
    <property type="term" value="F:GTP binding"/>
    <property type="evidence" value="ECO:0007669"/>
    <property type="project" value="InterPro"/>
</dbReference>
<dbReference type="Pfam" id="PF02841">
    <property type="entry name" value="GBP_C"/>
    <property type="match status" value="1"/>
</dbReference>
<feature type="domain" description="Guanylate-binding protein/Atlastin C-terminal" evidence="3">
    <location>
        <begin position="49"/>
        <end position="164"/>
    </location>
</feature>
<keyword evidence="5" id="KW-1185">Reference proteome</keyword>
<dbReference type="PANTHER" id="PTHR10751">
    <property type="entry name" value="GUANYLATE BINDING PROTEIN"/>
    <property type="match status" value="1"/>
</dbReference>
<evidence type="ECO:0000259" key="3">
    <source>
        <dbReference type="Pfam" id="PF02841"/>
    </source>
</evidence>
<keyword evidence="2" id="KW-0472">Membrane</keyword>
<feature type="coiled-coil region" evidence="1">
    <location>
        <begin position="173"/>
        <end position="203"/>
    </location>
</feature>
<reference evidence="4 5" key="1">
    <citation type="journal article" date="2023" name="Arcadia Sci">
        <title>De novo assembly of a long-read Amblyomma americanum tick genome.</title>
        <authorList>
            <person name="Chou S."/>
            <person name="Poskanzer K.E."/>
            <person name="Rollins M."/>
            <person name="Thuy-Boun P.S."/>
        </authorList>
    </citation>
    <scope>NUCLEOTIDE SEQUENCE [LARGE SCALE GENOMIC DNA]</scope>
    <source>
        <strain evidence="4">F_SG_1</strain>
        <tissue evidence="4">Salivary glands</tissue>
    </source>
</reference>
<dbReference type="InterPro" id="IPR036543">
    <property type="entry name" value="Guanylate-bd_C_sf"/>
</dbReference>